<name>A0ABN2TQF2_9ACTN</name>
<evidence type="ECO:0000256" key="1">
    <source>
        <dbReference type="SAM" id="Phobius"/>
    </source>
</evidence>
<proteinExistence type="predicted"/>
<accession>A0ABN2TQF2</accession>
<protein>
    <submittedName>
        <fullName evidence="2">DUF2079 domain-containing protein</fullName>
    </submittedName>
</protein>
<organism evidence="2 3">
    <name type="scientific">Catenulispora yoronensis</name>
    <dbReference type="NCBI Taxonomy" id="450799"/>
    <lineage>
        <taxon>Bacteria</taxon>
        <taxon>Bacillati</taxon>
        <taxon>Actinomycetota</taxon>
        <taxon>Actinomycetes</taxon>
        <taxon>Catenulisporales</taxon>
        <taxon>Catenulisporaceae</taxon>
        <taxon>Catenulispora</taxon>
    </lineage>
</organism>
<keyword evidence="1" id="KW-0812">Transmembrane</keyword>
<feature type="transmembrane region" description="Helical" evidence="1">
    <location>
        <begin position="334"/>
        <end position="355"/>
    </location>
</feature>
<dbReference type="Pfam" id="PF09852">
    <property type="entry name" value="DUF2079"/>
    <property type="match status" value="1"/>
</dbReference>
<evidence type="ECO:0000313" key="2">
    <source>
        <dbReference type="EMBL" id="GAA2016131.1"/>
    </source>
</evidence>
<dbReference type="EMBL" id="BAAAQN010000004">
    <property type="protein sequence ID" value="GAA2016131.1"/>
    <property type="molecule type" value="Genomic_DNA"/>
</dbReference>
<dbReference type="Proteomes" id="UP001500751">
    <property type="component" value="Unassembled WGS sequence"/>
</dbReference>
<feature type="transmembrane region" description="Helical" evidence="1">
    <location>
        <begin position="102"/>
        <end position="120"/>
    </location>
</feature>
<dbReference type="InterPro" id="IPR018650">
    <property type="entry name" value="STSV1_Orf64"/>
</dbReference>
<keyword evidence="1" id="KW-1133">Transmembrane helix</keyword>
<feature type="transmembrane region" description="Helical" evidence="1">
    <location>
        <begin position="78"/>
        <end position="95"/>
    </location>
</feature>
<comment type="caution">
    <text evidence="2">The sequence shown here is derived from an EMBL/GenBank/DDBJ whole genome shotgun (WGS) entry which is preliminary data.</text>
</comment>
<gene>
    <name evidence="2" type="ORF">GCM10009839_09490</name>
</gene>
<sequence length="460" mass="49590">MYSLLAVRLHQAFETRGYDLGIFGQYAKHLAHLTAPDAPYRSKGADLSASGPNLFGDHVSPILGLLAPLYRLAPHVETLLVLQAALVAGSVFVVAQYGCRRLGVRSGAAIGGAYALSWGVQQLIGFDFHEVAFELPLIAMAVVALLEKRTRAAVVWAAALLLVKEDMGLTVFVFGLLLYRDAPRAGRVLCVLGPMATAVSLFIVIPHFTAAGAHARLTDSSTSGSGLGDLATHPWQIPGDLVWPPVKLVTVLMILLPTAFLAARSRLIVLAVPTLLWRFTADTPNYWGLSFHYSAVLMPIAFLAMIEAVEAIETVEAADVLAAAQVMDRTRSKLIRYAPAFALTFSFVACAGFPLSHLGRPAFWSPSRHVKALQAAVRTVPRNVRVAASSHVVPHLVDADTVYPLLALPPLQTFGVDWVVVDMQDGDFQTLKGTALIQEIRQAGFQPAFSQDDVLVLVHP</sequence>
<reference evidence="2 3" key="1">
    <citation type="journal article" date="2019" name="Int. J. Syst. Evol. Microbiol.">
        <title>The Global Catalogue of Microorganisms (GCM) 10K type strain sequencing project: providing services to taxonomists for standard genome sequencing and annotation.</title>
        <authorList>
            <consortium name="The Broad Institute Genomics Platform"/>
            <consortium name="The Broad Institute Genome Sequencing Center for Infectious Disease"/>
            <person name="Wu L."/>
            <person name="Ma J."/>
        </authorList>
    </citation>
    <scope>NUCLEOTIDE SEQUENCE [LARGE SCALE GENOMIC DNA]</scope>
    <source>
        <strain evidence="2 3">JCM 16014</strain>
    </source>
</reference>
<feature type="transmembrane region" description="Helical" evidence="1">
    <location>
        <begin position="185"/>
        <end position="205"/>
    </location>
</feature>
<evidence type="ECO:0000313" key="3">
    <source>
        <dbReference type="Proteomes" id="UP001500751"/>
    </source>
</evidence>
<feature type="transmembrane region" description="Helical" evidence="1">
    <location>
        <begin position="248"/>
        <end position="271"/>
    </location>
</feature>
<keyword evidence="3" id="KW-1185">Reference proteome</keyword>
<feature type="transmembrane region" description="Helical" evidence="1">
    <location>
        <begin position="153"/>
        <end position="179"/>
    </location>
</feature>
<keyword evidence="1" id="KW-0472">Membrane</keyword>